<dbReference type="OrthoDB" id="7689275at2"/>
<protein>
    <recommendedName>
        <fullName evidence="1">DUF6455 domain-containing protein</fullName>
    </recommendedName>
</protein>
<evidence type="ECO:0000259" key="1">
    <source>
        <dbReference type="Pfam" id="PF20056"/>
    </source>
</evidence>
<dbReference type="EMBL" id="FNEJ01000001">
    <property type="protein sequence ID" value="SDI16809.1"/>
    <property type="molecule type" value="Genomic_DNA"/>
</dbReference>
<accession>A0A1G8ICV4</accession>
<organism evidence="2 3">
    <name type="scientific">Salipiger marinus</name>
    <dbReference type="NCBI Taxonomy" id="555512"/>
    <lineage>
        <taxon>Bacteria</taxon>
        <taxon>Pseudomonadati</taxon>
        <taxon>Pseudomonadota</taxon>
        <taxon>Alphaproteobacteria</taxon>
        <taxon>Rhodobacterales</taxon>
        <taxon>Roseobacteraceae</taxon>
        <taxon>Salipiger</taxon>
    </lineage>
</organism>
<name>A0A1G8ICV4_9RHOB</name>
<reference evidence="2 3" key="1">
    <citation type="submission" date="2016-10" db="EMBL/GenBank/DDBJ databases">
        <authorList>
            <person name="de Groot N.N."/>
        </authorList>
    </citation>
    <scope>NUCLEOTIDE SEQUENCE [LARGE SCALE GENOMIC DNA]</scope>
    <source>
        <strain evidence="2 3">DSM 26424</strain>
    </source>
</reference>
<dbReference type="AlphaFoldDB" id="A0A1G8ICV4"/>
<dbReference type="STRING" id="555512.SAMN04487993_1001374"/>
<dbReference type="InterPro" id="IPR045601">
    <property type="entry name" value="DUF6455"/>
</dbReference>
<dbReference type="Proteomes" id="UP000199093">
    <property type="component" value="Unassembled WGS sequence"/>
</dbReference>
<keyword evidence="3" id="KW-1185">Reference proteome</keyword>
<proteinExistence type="predicted"/>
<dbReference type="RefSeq" id="WP_089842877.1">
    <property type="nucleotide sequence ID" value="NZ_FNEJ01000001.1"/>
</dbReference>
<feature type="domain" description="DUF6455" evidence="1">
    <location>
        <begin position="12"/>
        <end position="92"/>
    </location>
</feature>
<evidence type="ECO:0000313" key="2">
    <source>
        <dbReference type="EMBL" id="SDI16809.1"/>
    </source>
</evidence>
<gene>
    <name evidence="2" type="ORF">SAMN04487993_1001374</name>
</gene>
<evidence type="ECO:0000313" key="3">
    <source>
        <dbReference type="Proteomes" id="UP000199093"/>
    </source>
</evidence>
<dbReference type="Pfam" id="PF20056">
    <property type="entry name" value="DUF6455"/>
    <property type="match status" value="1"/>
</dbReference>
<sequence length="98" mass="10935">MTGARPRPPRPLGDATEHYWRVQRMARATGLDLVEAQQDGALDPRHWAGMVRRCRGCAWAEACGRWLDRPEDSPRPLPEGCANRRLFGTLQALAQTGA</sequence>